<gene>
    <name evidence="2" type="ORF">ACFPZF_21275</name>
</gene>
<evidence type="ECO:0000313" key="2">
    <source>
        <dbReference type="EMBL" id="MFC5643884.1"/>
    </source>
</evidence>
<evidence type="ECO:0000313" key="3">
    <source>
        <dbReference type="Proteomes" id="UP001596066"/>
    </source>
</evidence>
<dbReference type="PANTHER" id="PTHR47704:SF1">
    <property type="entry name" value="POTASSIUM TRANSPORTER KIMA"/>
    <property type="match status" value="1"/>
</dbReference>
<dbReference type="PANTHER" id="PTHR47704">
    <property type="entry name" value="POTASSIUM TRANSPORTER KIMA"/>
    <property type="match status" value="1"/>
</dbReference>
<comment type="caution">
    <text evidence="2">The sequence shown here is derived from an EMBL/GenBank/DDBJ whole genome shotgun (WGS) entry which is preliminary data.</text>
</comment>
<feature type="region of interest" description="Disordered" evidence="1">
    <location>
        <begin position="47"/>
        <end position="76"/>
    </location>
</feature>
<evidence type="ECO:0000256" key="1">
    <source>
        <dbReference type="SAM" id="MobiDB-lite"/>
    </source>
</evidence>
<reference evidence="3" key="1">
    <citation type="journal article" date="2019" name="Int. J. Syst. Evol. Microbiol.">
        <title>The Global Catalogue of Microorganisms (GCM) 10K type strain sequencing project: providing services to taxonomists for standard genome sequencing and annotation.</title>
        <authorList>
            <consortium name="The Broad Institute Genomics Platform"/>
            <consortium name="The Broad Institute Genome Sequencing Center for Infectious Disease"/>
            <person name="Wu L."/>
            <person name="Ma J."/>
        </authorList>
    </citation>
    <scope>NUCLEOTIDE SEQUENCE [LARGE SCALE GENOMIC DNA]</scope>
    <source>
        <strain evidence="3">CGMCC 4.1622</strain>
    </source>
</reference>
<keyword evidence="3" id="KW-1185">Reference proteome</keyword>
<name>A0ABW0VGI6_9ACTN</name>
<keyword evidence="2" id="KW-0238">DNA-binding</keyword>
<protein>
    <submittedName>
        <fullName evidence="2">DNA-binding protein</fullName>
    </submittedName>
</protein>
<sequence length="76" mass="8579">FIPEYVVGHWWEHLLHNQSALWLKSRLLFTPGVMVISVPWQLASAPRADRPARRAPGAMRRGEPAPVKGSAEPERV</sequence>
<dbReference type="EMBL" id="JBHSOC010000037">
    <property type="protein sequence ID" value="MFC5643884.1"/>
    <property type="molecule type" value="Genomic_DNA"/>
</dbReference>
<dbReference type="Proteomes" id="UP001596066">
    <property type="component" value="Unassembled WGS sequence"/>
</dbReference>
<dbReference type="InterPro" id="IPR053153">
    <property type="entry name" value="APC_K+_Transporter"/>
</dbReference>
<dbReference type="GO" id="GO:0003677">
    <property type="term" value="F:DNA binding"/>
    <property type="evidence" value="ECO:0007669"/>
    <property type="project" value="UniProtKB-KW"/>
</dbReference>
<feature type="non-terminal residue" evidence="2">
    <location>
        <position position="1"/>
    </location>
</feature>
<accession>A0ABW0VGI6</accession>
<proteinExistence type="predicted"/>
<organism evidence="2 3">
    <name type="scientific">Kitasatospora cinereorecta</name>
    <dbReference type="NCBI Taxonomy" id="285560"/>
    <lineage>
        <taxon>Bacteria</taxon>
        <taxon>Bacillati</taxon>
        <taxon>Actinomycetota</taxon>
        <taxon>Actinomycetes</taxon>
        <taxon>Kitasatosporales</taxon>
        <taxon>Streptomycetaceae</taxon>
        <taxon>Kitasatospora</taxon>
    </lineage>
</organism>